<sequence>MLHGATKFLNKFHSDGSLAMLIVDFSNAFNLVDRTTLLHEDYCQLLFHAWYLDDGTIVGDTKEVAKAIDIIRAEGPRLGLELNIKKIEVFWSSCNGVNVKDGLFPCDIGRLTLAVKLLGD</sequence>
<dbReference type="EMBL" id="BKCJ011436128">
    <property type="protein sequence ID" value="GFD33490.1"/>
    <property type="molecule type" value="Genomic_DNA"/>
</dbReference>
<comment type="caution">
    <text evidence="1">The sequence shown here is derived from an EMBL/GenBank/DDBJ whole genome shotgun (WGS) entry which is preliminary data.</text>
</comment>
<gene>
    <name evidence="1" type="ORF">Tci_905459</name>
</gene>
<keyword evidence="1" id="KW-0695">RNA-directed DNA polymerase</keyword>
<feature type="non-terminal residue" evidence="1">
    <location>
        <position position="120"/>
    </location>
</feature>
<dbReference type="AlphaFoldDB" id="A0A699VG28"/>
<keyword evidence="1" id="KW-0548">Nucleotidyltransferase</keyword>
<proteinExistence type="predicted"/>
<evidence type="ECO:0000313" key="1">
    <source>
        <dbReference type="EMBL" id="GFD33490.1"/>
    </source>
</evidence>
<name>A0A699VG28_TANCI</name>
<accession>A0A699VG28</accession>
<keyword evidence="1" id="KW-0808">Transferase</keyword>
<reference evidence="1" key="1">
    <citation type="journal article" date="2019" name="Sci. Rep.">
        <title>Draft genome of Tanacetum cinerariifolium, the natural source of mosquito coil.</title>
        <authorList>
            <person name="Yamashiro T."/>
            <person name="Shiraishi A."/>
            <person name="Satake H."/>
            <person name="Nakayama K."/>
        </authorList>
    </citation>
    <scope>NUCLEOTIDE SEQUENCE</scope>
</reference>
<protein>
    <submittedName>
        <fullName evidence="1">Reverse transcriptase domain-containing protein</fullName>
    </submittedName>
</protein>
<dbReference type="GO" id="GO:0003964">
    <property type="term" value="F:RNA-directed DNA polymerase activity"/>
    <property type="evidence" value="ECO:0007669"/>
    <property type="project" value="UniProtKB-KW"/>
</dbReference>
<organism evidence="1">
    <name type="scientific">Tanacetum cinerariifolium</name>
    <name type="common">Dalmatian daisy</name>
    <name type="synonym">Chrysanthemum cinerariifolium</name>
    <dbReference type="NCBI Taxonomy" id="118510"/>
    <lineage>
        <taxon>Eukaryota</taxon>
        <taxon>Viridiplantae</taxon>
        <taxon>Streptophyta</taxon>
        <taxon>Embryophyta</taxon>
        <taxon>Tracheophyta</taxon>
        <taxon>Spermatophyta</taxon>
        <taxon>Magnoliopsida</taxon>
        <taxon>eudicotyledons</taxon>
        <taxon>Gunneridae</taxon>
        <taxon>Pentapetalae</taxon>
        <taxon>asterids</taxon>
        <taxon>campanulids</taxon>
        <taxon>Asterales</taxon>
        <taxon>Asteraceae</taxon>
        <taxon>Asteroideae</taxon>
        <taxon>Anthemideae</taxon>
        <taxon>Anthemidinae</taxon>
        <taxon>Tanacetum</taxon>
    </lineage>
</organism>